<protein>
    <recommendedName>
        <fullName evidence="3">thioredoxin-dependent peroxiredoxin</fullName>
        <ecNumber evidence="3">1.11.1.24</ecNumber>
    </recommendedName>
    <alternativeName>
        <fullName evidence="11">Bacterioferritin comigratory protein</fullName>
    </alternativeName>
    <alternativeName>
        <fullName evidence="9">Thioredoxin peroxidase</fullName>
    </alternativeName>
</protein>
<evidence type="ECO:0000256" key="5">
    <source>
        <dbReference type="ARBA" id="ARBA00022862"/>
    </source>
</evidence>
<evidence type="ECO:0000259" key="13">
    <source>
        <dbReference type="PROSITE" id="PS51352"/>
    </source>
</evidence>
<comment type="similarity">
    <text evidence="10">Belongs to the peroxiredoxin family. BCP/PrxQ subfamily.</text>
</comment>
<dbReference type="RefSeq" id="WP_270679972.1">
    <property type="nucleotide sequence ID" value="NZ_JAQFWP010000052.1"/>
</dbReference>
<dbReference type="InterPro" id="IPR013766">
    <property type="entry name" value="Thioredoxin_domain"/>
</dbReference>
<dbReference type="InterPro" id="IPR000866">
    <property type="entry name" value="AhpC/TSA"/>
</dbReference>
<dbReference type="InterPro" id="IPR036249">
    <property type="entry name" value="Thioredoxin-like_sf"/>
</dbReference>
<accession>A0ABT4TRP7</accession>
<keyword evidence="4" id="KW-0575">Peroxidase</keyword>
<keyword evidence="5" id="KW-0049">Antioxidant</keyword>
<evidence type="ECO:0000256" key="1">
    <source>
        <dbReference type="ARBA" id="ARBA00003330"/>
    </source>
</evidence>
<evidence type="ECO:0000256" key="11">
    <source>
        <dbReference type="ARBA" id="ARBA00041373"/>
    </source>
</evidence>
<evidence type="ECO:0000256" key="9">
    <source>
        <dbReference type="ARBA" id="ARBA00032824"/>
    </source>
</evidence>
<evidence type="ECO:0000256" key="4">
    <source>
        <dbReference type="ARBA" id="ARBA00022559"/>
    </source>
</evidence>
<proteinExistence type="inferred from homology"/>
<evidence type="ECO:0000256" key="8">
    <source>
        <dbReference type="ARBA" id="ARBA00023284"/>
    </source>
</evidence>
<dbReference type="InterPro" id="IPR050924">
    <property type="entry name" value="Peroxiredoxin_BCP/PrxQ"/>
</dbReference>
<dbReference type="CDD" id="cd03017">
    <property type="entry name" value="PRX_BCP"/>
    <property type="match status" value="1"/>
</dbReference>
<evidence type="ECO:0000313" key="15">
    <source>
        <dbReference type="Proteomes" id="UP001165685"/>
    </source>
</evidence>
<evidence type="ECO:0000256" key="2">
    <source>
        <dbReference type="ARBA" id="ARBA00011245"/>
    </source>
</evidence>
<comment type="caution">
    <text evidence="14">The sequence shown here is derived from an EMBL/GenBank/DDBJ whole genome shotgun (WGS) entry which is preliminary data.</text>
</comment>
<dbReference type="EC" id="1.11.1.24" evidence="3"/>
<keyword evidence="8" id="KW-0676">Redox-active center</keyword>
<keyword evidence="15" id="KW-1185">Reference proteome</keyword>
<comment type="function">
    <text evidence="1">Thiol-specific peroxidase that catalyzes the reduction of hydrogen peroxide and organic hydroperoxides to water and alcohols, respectively. Plays a role in cell protection against oxidative stress by detoxifying peroxides and as sensor of hydrogen peroxide-mediated signaling events.</text>
</comment>
<keyword evidence="7" id="KW-1015">Disulfide bond</keyword>
<feature type="domain" description="Thioredoxin" evidence="13">
    <location>
        <begin position="2"/>
        <end position="156"/>
    </location>
</feature>
<dbReference type="SUPFAM" id="SSF52833">
    <property type="entry name" value="Thioredoxin-like"/>
    <property type="match status" value="1"/>
</dbReference>
<reference evidence="14" key="1">
    <citation type="submission" date="2023-01" db="EMBL/GenBank/DDBJ databases">
        <title>Draft genome sequence of Nocardiopsis sp. LSu2-4 isolated from halophytes.</title>
        <authorList>
            <person name="Duangmal K."/>
            <person name="Chantavorakit T."/>
        </authorList>
    </citation>
    <scope>NUCLEOTIDE SEQUENCE</scope>
    <source>
        <strain evidence="14">LSu2-4</strain>
    </source>
</reference>
<dbReference type="PANTHER" id="PTHR42801">
    <property type="entry name" value="THIOREDOXIN-DEPENDENT PEROXIDE REDUCTASE"/>
    <property type="match status" value="1"/>
</dbReference>
<evidence type="ECO:0000313" key="14">
    <source>
        <dbReference type="EMBL" id="MDA2807343.1"/>
    </source>
</evidence>
<dbReference type="Proteomes" id="UP001165685">
    <property type="component" value="Unassembled WGS sequence"/>
</dbReference>
<sequence length="162" mass="16722">MVDIGDTAPGFSLPDQDGRVRDLDGLLAHGPLALFFYPAAMTPGCTAESCRFRDLSEEFARIGAGCAGISADAVERQSAFAGMHGFGFPLLSDTDGTAARAYGVRRAAPGLSALAPTRRCTFVIGTDRRVLHVVRSEIRMNAHADGALAALREAGGAGAAGG</sequence>
<evidence type="ECO:0000256" key="12">
    <source>
        <dbReference type="ARBA" id="ARBA00049091"/>
    </source>
</evidence>
<evidence type="ECO:0000256" key="10">
    <source>
        <dbReference type="ARBA" id="ARBA00038489"/>
    </source>
</evidence>
<evidence type="ECO:0000256" key="3">
    <source>
        <dbReference type="ARBA" id="ARBA00013017"/>
    </source>
</evidence>
<comment type="catalytic activity">
    <reaction evidence="12">
        <text>a hydroperoxide + [thioredoxin]-dithiol = an alcohol + [thioredoxin]-disulfide + H2O</text>
        <dbReference type="Rhea" id="RHEA:62620"/>
        <dbReference type="Rhea" id="RHEA-COMP:10698"/>
        <dbReference type="Rhea" id="RHEA-COMP:10700"/>
        <dbReference type="ChEBI" id="CHEBI:15377"/>
        <dbReference type="ChEBI" id="CHEBI:29950"/>
        <dbReference type="ChEBI" id="CHEBI:30879"/>
        <dbReference type="ChEBI" id="CHEBI:35924"/>
        <dbReference type="ChEBI" id="CHEBI:50058"/>
        <dbReference type="EC" id="1.11.1.24"/>
    </reaction>
</comment>
<evidence type="ECO:0000256" key="7">
    <source>
        <dbReference type="ARBA" id="ARBA00023157"/>
    </source>
</evidence>
<comment type="subunit">
    <text evidence="2">Monomer.</text>
</comment>
<dbReference type="EMBL" id="JAQFWP010000052">
    <property type="protein sequence ID" value="MDA2807343.1"/>
    <property type="molecule type" value="Genomic_DNA"/>
</dbReference>
<gene>
    <name evidence="14" type="ORF">O4U47_22745</name>
</gene>
<dbReference type="InterPro" id="IPR024706">
    <property type="entry name" value="Peroxiredoxin_AhpC-typ"/>
</dbReference>
<dbReference type="Pfam" id="PF00578">
    <property type="entry name" value="AhpC-TSA"/>
    <property type="match status" value="1"/>
</dbReference>
<evidence type="ECO:0000256" key="6">
    <source>
        <dbReference type="ARBA" id="ARBA00023002"/>
    </source>
</evidence>
<dbReference type="PROSITE" id="PS51352">
    <property type="entry name" value="THIOREDOXIN_2"/>
    <property type="match status" value="1"/>
</dbReference>
<dbReference type="PIRSF" id="PIRSF000239">
    <property type="entry name" value="AHPC"/>
    <property type="match status" value="1"/>
</dbReference>
<keyword evidence="6" id="KW-0560">Oxidoreductase</keyword>
<name>A0ABT4TRP7_9ACTN</name>
<dbReference type="PANTHER" id="PTHR42801:SF8">
    <property type="entry name" value="PEROXIREDOXIN RV1608C-RELATED"/>
    <property type="match status" value="1"/>
</dbReference>
<dbReference type="Gene3D" id="3.40.30.10">
    <property type="entry name" value="Glutaredoxin"/>
    <property type="match status" value="1"/>
</dbReference>
<organism evidence="14 15">
    <name type="scientific">Nocardiopsis suaedae</name>
    <dbReference type="NCBI Taxonomy" id="3018444"/>
    <lineage>
        <taxon>Bacteria</taxon>
        <taxon>Bacillati</taxon>
        <taxon>Actinomycetota</taxon>
        <taxon>Actinomycetes</taxon>
        <taxon>Streptosporangiales</taxon>
        <taxon>Nocardiopsidaceae</taxon>
        <taxon>Nocardiopsis</taxon>
    </lineage>
</organism>